<evidence type="ECO:0000259" key="14">
    <source>
        <dbReference type="Pfam" id="PF00275"/>
    </source>
</evidence>
<dbReference type="HAMAP" id="MF_00111">
    <property type="entry name" value="MurA"/>
    <property type="match status" value="1"/>
</dbReference>
<keyword evidence="8 13" id="KW-0131">Cell cycle</keyword>
<evidence type="ECO:0000256" key="2">
    <source>
        <dbReference type="ARBA" id="ARBA00004752"/>
    </source>
</evidence>
<comment type="subcellular location">
    <subcellularLocation>
        <location evidence="1 13">Cytoplasm</location>
    </subcellularLocation>
</comment>
<dbReference type="InterPro" id="IPR005750">
    <property type="entry name" value="UDP_GlcNAc_COvinyl_MurA"/>
</dbReference>
<proteinExistence type="inferred from homology"/>
<dbReference type="Proteomes" id="UP000659904">
    <property type="component" value="Unassembled WGS sequence"/>
</dbReference>
<dbReference type="EC" id="2.5.1.7" evidence="13"/>
<dbReference type="GO" id="GO:0071555">
    <property type="term" value="P:cell wall organization"/>
    <property type="evidence" value="ECO:0007669"/>
    <property type="project" value="UniProtKB-KW"/>
</dbReference>
<evidence type="ECO:0000256" key="9">
    <source>
        <dbReference type="ARBA" id="ARBA00023316"/>
    </source>
</evidence>
<keyword evidence="13" id="KW-0670">Pyruvate</keyword>
<organism evidence="15 16">
    <name type="scientific">Catellatospora citrea</name>
    <dbReference type="NCBI Taxonomy" id="53366"/>
    <lineage>
        <taxon>Bacteria</taxon>
        <taxon>Bacillati</taxon>
        <taxon>Actinomycetota</taxon>
        <taxon>Actinomycetes</taxon>
        <taxon>Micromonosporales</taxon>
        <taxon>Micromonosporaceae</taxon>
        <taxon>Catellatospora</taxon>
    </lineage>
</organism>
<name>A0A8J3K755_9ACTN</name>
<evidence type="ECO:0000256" key="11">
    <source>
        <dbReference type="ARBA" id="ARBA00038367"/>
    </source>
</evidence>
<dbReference type="Pfam" id="PF00275">
    <property type="entry name" value="EPSP_synthase"/>
    <property type="match status" value="1"/>
</dbReference>
<sequence length="442" mass="47603">MSDDVLIVSGGSPLKGEVRVRGAKNLVSKAMVATVLGESPSRMYDVPRIRDVEIVRGLLELHGVKVTNGDLDGELRFDPSNVERAGIDEINVHAGSSRIPILLCGPLLHRLGHAFIPDLGGCHIGPRPIDYHLEALRRFGAVVDKTPEGLHLSAPDGLHGIKYELDYPSVGATEQILLTAVRAEGVTELSNAAVEPEIIDLICILQKMGAIIKVHTNRVIEIQGVPRLGGFSHRPIPDRIEAASWASAALATRGDITVKGARQADMTTYLNVFRSIGGEFEIDDNPVDGGIRFWHPGGDLRPVALETDVHPGFMTDWQQPLVVALTQANGLSVVHETVYEKRFGYTSALNQMGAHIQVFQDCLGGTPCRFGRMGFRHSAVIAGPAKLHATDLVIPDLRAGFSHLIAALAAEGTSRVHGVDLINRGYEDFEAKLAGLGATVSR</sequence>
<dbReference type="AlphaFoldDB" id="A0A8J3K755"/>
<dbReference type="InterPro" id="IPR013792">
    <property type="entry name" value="RNA3'P_cycl/enolpyr_Trfase_a/b"/>
</dbReference>
<feature type="binding site" evidence="13">
    <location>
        <position position="316"/>
    </location>
    <ligand>
        <name>UDP-N-acetyl-alpha-D-glucosamine</name>
        <dbReference type="ChEBI" id="CHEBI:57705"/>
    </ligand>
</feature>
<feature type="binding site" evidence="13">
    <location>
        <position position="98"/>
    </location>
    <ligand>
        <name>UDP-N-acetyl-alpha-D-glucosamine</name>
        <dbReference type="ChEBI" id="CHEBI:57705"/>
    </ligand>
</feature>
<evidence type="ECO:0000256" key="13">
    <source>
        <dbReference type="HAMAP-Rule" id="MF_00111"/>
    </source>
</evidence>
<dbReference type="InterPro" id="IPR050068">
    <property type="entry name" value="MurA_subfamily"/>
</dbReference>
<dbReference type="Gene3D" id="3.65.10.10">
    <property type="entry name" value="Enolpyruvate transferase domain"/>
    <property type="match status" value="2"/>
</dbReference>
<keyword evidence="7 13" id="KW-0573">Peptidoglycan synthesis</keyword>
<feature type="active site" description="Proton donor" evidence="13">
    <location>
        <position position="122"/>
    </location>
</feature>
<comment type="caution">
    <text evidence="15">The sequence shown here is derived from an EMBL/GenBank/DDBJ whole genome shotgun (WGS) entry which is preliminary data.</text>
</comment>
<evidence type="ECO:0000256" key="1">
    <source>
        <dbReference type="ARBA" id="ARBA00004496"/>
    </source>
</evidence>
<dbReference type="EMBL" id="BONH01000001">
    <property type="protein sequence ID" value="GIF95369.1"/>
    <property type="molecule type" value="Genomic_DNA"/>
</dbReference>
<dbReference type="GO" id="GO:0008760">
    <property type="term" value="F:UDP-N-acetylglucosamine 1-carboxyvinyltransferase activity"/>
    <property type="evidence" value="ECO:0007669"/>
    <property type="project" value="UniProtKB-UniRule"/>
</dbReference>
<evidence type="ECO:0000256" key="4">
    <source>
        <dbReference type="ARBA" id="ARBA00022618"/>
    </source>
</evidence>
<dbReference type="PANTHER" id="PTHR43783">
    <property type="entry name" value="UDP-N-ACETYLGLUCOSAMINE 1-CARBOXYVINYLTRANSFERASE"/>
    <property type="match status" value="1"/>
</dbReference>
<dbReference type="NCBIfam" id="NF006873">
    <property type="entry name" value="PRK09369.1"/>
    <property type="match status" value="1"/>
</dbReference>
<dbReference type="NCBIfam" id="TIGR01072">
    <property type="entry name" value="murA"/>
    <property type="match status" value="1"/>
</dbReference>
<feature type="domain" description="Enolpyruvate transferase" evidence="14">
    <location>
        <begin position="9"/>
        <end position="433"/>
    </location>
</feature>
<evidence type="ECO:0000256" key="3">
    <source>
        <dbReference type="ARBA" id="ARBA00022490"/>
    </source>
</evidence>
<evidence type="ECO:0000256" key="6">
    <source>
        <dbReference type="ARBA" id="ARBA00022960"/>
    </source>
</evidence>
<dbReference type="GO" id="GO:0009252">
    <property type="term" value="P:peptidoglycan biosynthetic process"/>
    <property type="evidence" value="ECO:0007669"/>
    <property type="project" value="UniProtKB-UniRule"/>
</dbReference>
<dbReference type="GO" id="GO:0008360">
    <property type="term" value="P:regulation of cell shape"/>
    <property type="evidence" value="ECO:0007669"/>
    <property type="project" value="UniProtKB-KW"/>
</dbReference>
<feature type="modified residue" description="2-(S-cysteinyl)pyruvic acid O-phosphothioketal" evidence="13">
    <location>
        <position position="122"/>
    </location>
</feature>
<comment type="catalytic activity">
    <reaction evidence="12 13">
        <text>phosphoenolpyruvate + UDP-N-acetyl-alpha-D-glucosamine = UDP-N-acetyl-3-O-(1-carboxyvinyl)-alpha-D-glucosamine + phosphate</text>
        <dbReference type="Rhea" id="RHEA:18681"/>
        <dbReference type="ChEBI" id="CHEBI:43474"/>
        <dbReference type="ChEBI" id="CHEBI:57705"/>
        <dbReference type="ChEBI" id="CHEBI:58702"/>
        <dbReference type="ChEBI" id="CHEBI:68483"/>
        <dbReference type="EC" id="2.5.1.7"/>
    </reaction>
</comment>
<keyword evidence="3 13" id="KW-0963">Cytoplasm</keyword>
<keyword evidence="4 13" id="KW-0132">Cell division</keyword>
<reference evidence="15 16" key="1">
    <citation type="submission" date="2021-01" db="EMBL/GenBank/DDBJ databases">
        <title>Whole genome shotgun sequence of Catellatospora citrea NBRC 14495.</title>
        <authorList>
            <person name="Komaki H."/>
            <person name="Tamura T."/>
        </authorList>
    </citation>
    <scope>NUCLEOTIDE SEQUENCE [LARGE SCALE GENOMIC DNA]</scope>
    <source>
        <strain evidence="15 16">NBRC 14495</strain>
    </source>
</reference>
<comment type="function">
    <text evidence="10 13">Cell wall formation. Adds enolpyruvyl to UDP-N-acetylglucosamine.</text>
</comment>
<evidence type="ECO:0000313" key="16">
    <source>
        <dbReference type="Proteomes" id="UP000659904"/>
    </source>
</evidence>
<dbReference type="GO" id="GO:0051301">
    <property type="term" value="P:cell division"/>
    <property type="evidence" value="ECO:0007669"/>
    <property type="project" value="UniProtKB-KW"/>
</dbReference>
<evidence type="ECO:0000256" key="7">
    <source>
        <dbReference type="ARBA" id="ARBA00022984"/>
    </source>
</evidence>
<feature type="binding site" evidence="13">
    <location>
        <begin position="24"/>
        <end position="25"/>
    </location>
    <ligand>
        <name>phosphoenolpyruvate</name>
        <dbReference type="ChEBI" id="CHEBI:58702"/>
    </ligand>
</feature>
<protein>
    <recommendedName>
        <fullName evidence="13">UDP-N-acetylglucosamine 1-carboxyvinyltransferase</fullName>
        <ecNumber evidence="13">2.5.1.7</ecNumber>
    </recommendedName>
    <alternativeName>
        <fullName evidence="13">Enoylpyruvate transferase</fullName>
    </alternativeName>
    <alternativeName>
        <fullName evidence="13">UDP-N-acetylglucosamine enolpyruvyl transferase</fullName>
        <shortName evidence="13">EPT</shortName>
    </alternativeName>
</protein>
<evidence type="ECO:0000256" key="5">
    <source>
        <dbReference type="ARBA" id="ARBA00022679"/>
    </source>
</evidence>
<evidence type="ECO:0000256" key="8">
    <source>
        <dbReference type="ARBA" id="ARBA00023306"/>
    </source>
</evidence>
<evidence type="ECO:0000313" key="15">
    <source>
        <dbReference type="EMBL" id="GIF95369.1"/>
    </source>
</evidence>
<feature type="binding site" evidence="13">
    <location>
        <position position="338"/>
    </location>
    <ligand>
        <name>UDP-N-acetyl-alpha-D-glucosamine</name>
        <dbReference type="ChEBI" id="CHEBI:57705"/>
    </ligand>
</feature>
<comment type="similarity">
    <text evidence="11 13">Belongs to the EPSP synthase family. MurA subfamily.</text>
</comment>
<evidence type="ECO:0000256" key="10">
    <source>
        <dbReference type="ARBA" id="ARBA00037534"/>
    </source>
</evidence>
<dbReference type="PANTHER" id="PTHR43783:SF1">
    <property type="entry name" value="UDP-N-ACETYLGLUCOSAMINE 1-CARBOXYVINYLTRANSFERASE"/>
    <property type="match status" value="1"/>
</dbReference>
<accession>A0A8J3K755</accession>
<gene>
    <name evidence="15" type="primary">murA_1</name>
    <name evidence="13" type="synonym">murA</name>
    <name evidence="15" type="ORF">Cci01nite_04630</name>
</gene>
<dbReference type="GO" id="GO:0019277">
    <property type="term" value="P:UDP-N-acetylgalactosamine biosynthetic process"/>
    <property type="evidence" value="ECO:0007669"/>
    <property type="project" value="InterPro"/>
</dbReference>
<keyword evidence="9 13" id="KW-0961">Cell wall biogenesis/degradation</keyword>
<dbReference type="UniPathway" id="UPA00219"/>
<dbReference type="SUPFAM" id="SSF55205">
    <property type="entry name" value="EPT/RTPC-like"/>
    <property type="match status" value="1"/>
</dbReference>
<dbReference type="CDD" id="cd01555">
    <property type="entry name" value="UdpNAET"/>
    <property type="match status" value="1"/>
</dbReference>
<comment type="pathway">
    <text evidence="2 13">Cell wall biogenesis; peptidoglycan biosynthesis.</text>
</comment>
<dbReference type="InterPro" id="IPR001986">
    <property type="entry name" value="Enolpyruvate_Tfrase_dom"/>
</dbReference>
<keyword evidence="16" id="KW-1185">Reference proteome</keyword>
<keyword evidence="6 13" id="KW-0133">Cell shape</keyword>
<comment type="caution">
    <text evidence="13">Lacks conserved residue(s) required for the propagation of feature annotation.</text>
</comment>
<keyword evidence="5 13" id="KW-0808">Transferase</keyword>
<dbReference type="InterPro" id="IPR036968">
    <property type="entry name" value="Enolpyruvate_Tfrase_sf"/>
</dbReference>
<evidence type="ECO:0000256" key="12">
    <source>
        <dbReference type="ARBA" id="ARBA00047527"/>
    </source>
</evidence>
<dbReference type="GO" id="GO:0005737">
    <property type="term" value="C:cytoplasm"/>
    <property type="evidence" value="ECO:0007669"/>
    <property type="project" value="UniProtKB-SubCell"/>
</dbReference>